<dbReference type="Pfam" id="PF00651">
    <property type="entry name" value="BTB"/>
    <property type="match status" value="1"/>
</dbReference>
<evidence type="ECO:0000259" key="2">
    <source>
        <dbReference type="PROSITE" id="PS50097"/>
    </source>
</evidence>
<dbReference type="EMBL" id="GL379813">
    <property type="protein sequence ID" value="EGT44530.1"/>
    <property type="molecule type" value="Genomic_DNA"/>
</dbReference>
<dbReference type="SUPFAM" id="SSF54695">
    <property type="entry name" value="POZ domain"/>
    <property type="match status" value="1"/>
</dbReference>
<feature type="region of interest" description="Disordered" evidence="1">
    <location>
        <begin position="1"/>
        <end position="35"/>
    </location>
</feature>
<evidence type="ECO:0000256" key="1">
    <source>
        <dbReference type="SAM" id="MobiDB-lite"/>
    </source>
</evidence>
<name>G0MUX5_CAEBE</name>
<evidence type="ECO:0000313" key="4">
    <source>
        <dbReference type="Proteomes" id="UP000008068"/>
    </source>
</evidence>
<dbReference type="HOGENOM" id="CLU_045032_0_0_1"/>
<dbReference type="Gene3D" id="3.30.710.10">
    <property type="entry name" value="Potassium Channel Kv1.1, Chain A"/>
    <property type="match status" value="1"/>
</dbReference>
<dbReference type="InterPro" id="IPR052664">
    <property type="entry name" value="BTB-MATH_domain_protein"/>
</dbReference>
<dbReference type="PANTHER" id="PTHR22743:SF165">
    <property type="entry name" value="BTB AND MATH DOMAIN CONTAINING-RELATED"/>
    <property type="match status" value="1"/>
</dbReference>
<feature type="region of interest" description="Disordered" evidence="1">
    <location>
        <begin position="445"/>
        <end position="479"/>
    </location>
</feature>
<accession>G0MUX5</accession>
<dbReference type="PANTHER" id="PTHR22743">
    <property type="entry name" value="MEPRIN/TRAF-LIKE MATH FAMILY-C.ELEGANS"/>
    <property type="match status" value="1"/>
</dbReference>
<proteinExistence type="predicted"/>
<organism evidence="4">
    <name type="scientific">Caenorhabditis brenneri</name>
    <name type="common">Nematode worm</name>
    <dbReference type="NCBI Taxonomy" id="135651"/>
    <lineage>
        <taxon>Eukaryota</taxon>
        <taxon>Metazoa</taxon>
        <taxon>Ecdysozoa</taxon>
        <taxon>Nematoda</taxon>
        <taxon>Chromadorea</taxon>
        <taxon>Rhabditida</taxon>
        <taxon>Rhabditina</taxon>
        <taxon>Rhabditomorpha</taxon>
        <taxon>Rhabditoidea</taxon>
        <taxon>Rhabditidae</taxon>
        <taxon>Peloderinae</taxon>
        <taxon>Caenorhabditis</taxon>
    </lineage>
</organism>
<dbReference type="InParanoid" id="G0MUX5"/>
<keyword evidence="4" id="KW-1185">Reference proteome</keyword>
<reference evidence="4" key="1">
    <citation type="submission" date="2011-07" db="EMBL/GenBank/DDBJ databases">
        <authorList>
            <consortium name="Caenorhabditis brenneri Sequencing and Analysis Consortium"/>
            <person name="Wilson R.K."/>
        </authorList>
    </citation>
    <scope>NUCLEOTIDE SEQUENCE [LARGE SCALE GENOMIC DNA]</scope>
    <source>
        <strain evidence="4">PB2801</strain>
    </source>
</reference>
<gene>
    <name evidence="3" type="ORF">CAEBREN_18128</name>
</gene>
<evidence type="ECO:0000313" key="3">
    <source>
        <dbReference type="EMBL" id="EGT44530.1"/>
    </source>
</evidence>
<feature type="compositionally biased region" description="Acidic residues" evidence="1">
    <location>
        <begin position="461"/>
        <end position="479"/>
    </location>
</feature>
<dbReference type="Proteomes" id="UP000008068">
    <property type="component" value="Unassembled WGS sequence"/>
</dbReference>
<protein>
    <recommendedName>
        <fullName evidence="2">BTB domain-containing protein</fullName>
    </recommendedName>
</protein>
<dbReference type="InterPro" id="IPR000210">
    <property type="entry name" value="BTB/POZ_dom"/>
</dbReference>
<sequence length="479" mass="54807">MSGEPTRKRAGGEESEEDPPRKIAPDQLDETDSNQNDVVIIVEGQKFSCKKEELSRTSKYFEKMFNSGFSESVQKEVKIGGVATAEGFKLFSDVTGGNNILTDGTIELALSLADYLESPVLEDICIEFLSSESEYSKEEQFALGDKHNSMRLITKICADIKNSYELHEIVPVDINSLKSSTKTIVLQKSFELHGHRKPPAPPVPQQPEAQFEAMVGELIEQAAIVHHHGTILAEQAYLLDNHVRQKQLIATSIPKIKQIVKQDPRISILMNQLRSAENQIERNAINAQIQVIKEKNDHIALEIMTEDDPGFRDYLENFTEIMCQVFEKDKFPYLISRGIRTENIAIHNHGTGEKTIDVLYRKITKDFEEKGLPQRKFDYQPTWMNDFLQQNQNWVQQTSQELSNVRIPDGLQRIPREINFGLMEEFIANMRKHFYSDRVQPNLNQEQNQLEQLDGGPEAENQNDEDEPYEEVVEQDGQE</sequence>
<feature type="compositionally biased region" description="Basic and acidic residues" evidence="1">
    <location>
        <begin position="1"/>
        <end position="24"/>
    </location>
</feature>
<dbReference type="SMART" id="SM00225">
    <property type="entry name" value="BTB"/>
    <property type="match status" value="1"/>
</dbReference>
<dbReference type="InterPro" id="IPR011333">
    <property type="entry name" value="SKP1/BTB/POZ_sf"/>
</dbReference>
<dbReference type="PROSITE" id="PS50097">
    <property type="entry name" value="BTB"/>
    <property type="match status" value="1"/>
</dbReference>
<feature type="domain" description="BTB" evidence="2">
    <location>
        <begin position="36"/>
        <end position="91"/>
    </location>
</feature>
<dbReference type="AlphaFoldDB" id="G0MUX5"/>